<dbReference type="OrthoDB" id="4014169at2759"/>
<dbReference type="AlphaFoldDB" id="G3AWJ6"/>
<gene>
    <name evidence="4" type="ORF">CANTEDRAFT_112274</name>
</gene>
<dbReference type="STRING" id="590646.G3AWJ6"/>
<dbReference type="GeneID" id="18246440"/>
<dbReference type="InterPro" id="IPR024337">
    <property type="entry name" value="tRNA_splic_suSen54"/>
</dbReference>
<dbReference type="eggNOG" id="KOG4772">
    <property type="taxonomic scope" value="Eukaryota"/>
</dbReference>
<dbReference type="EMBL" id="GL996510">
    <property type="protein sequence ID" value="EGV66556.1"/>
    <property type="molecule type" value="Genomic_DNA"/>
</dbReference>
<dbReference type="PANTHER" id="PTHR21027">
    <property type="entry name" value="TRNA-SPLICING ENDONUCLEASE SUBUNIT SEN54"/>
    <property type="match status" value="1"/>
</dbReference>
<dbReference type="KEGG" id="cten:18246440"/>
<dbReference type="Proteomes" id="UP000000707">
    <property type="component" value="Unassembled WGS sequence"/>
</dbReference>
<accession>G3AWJ6</accession>
<evidence type="ECO:0000259" key="3">
    <source>
        <dbReference type="Pfam" id="PF12928"/>
    </source>
</evidence>
<protein>
    <recommendedName>
        <fullName evidence="3">tRNA-splicing endonuclease subunit Sen54 N-terminal domain-containing protein</fullName>
    </recommendedName>
</protein>
<dbReference type="PANTHER" id="PTHR21027:SF1">
    <property type="entry name" value="TRNA-SPLICING ENDONUCLEASE SUBUNIT SEN54"/>
    <property type="match status" value="1"/>
</dbReference>
<dbReference type="InterPro" id="IPR024336">
    <property type="entry name" value="tRNA_splic_suSen54_N"/>
</dbReference>
<dbReference type="HOGENOM" id="CLU_028449_0_1_1"/>
<evidence type="ECO:0000256" key="2">
    <source>
        <dbReference type="ARBA" id="ARBA00022694"/>
    </source>
</evidence>
<dbReference type="GO" id="GO:0000379">
    <property type="term" value="P:tRNA-type intron splice site recognition and cleavage"/>
    <property type="evidence" value="ECO:0007669"/>
    <property type="project" value="TreeGrafter"/>
</dbReference>
<evidence type="ECO:0000313" key="5">
    <source>
        <dbReference type="Proteomes" id="UP000000707"/>
    </source>
</evidence>
<name>G3AWJ6_CANTC</name>
<dbReference type="Pfam" id="PF12928">
    <property type="entry name" value="tRNA_int_end_N2"/>
    <property type="match status" value="1"/>
</dbReference>
<sequence>MDIEDDDFTFNNILLDQADEVLDYRFLTQSLPKTGEKDFEPDGSAFQSNKIEDSKELMYSMLSQELKAHERQVVEGIFLPWEGQTLIVTIRGNYFRDIGRNIPFKNKSAVLLNKIETLYLVERGTLIVYLGNDKFRSYLDGLINSFSFRDLDPLNLQYVYGLLTSFEIEKYQVFAYLKRLGYLVQDYRHFVVQILPDEHHWLSPWRISWFGSSNRDLLGVNIKSIHYQTYSQILKKLSIIPSYAPYESLKENFNDSEFQIHYNVWKPRPAFSKKLPPTPDFQICITKAFPQLHDIRHLFNQLNHTALNIDFEDLEMRTKDHKLKHGTGRTIVLAIINNGVSFVNLSETQFSLTHKNKITGYVH</sequence>
<proteinExistence type="inferred from homology"/>
<dbReference type="GO" id="GO:0000214">
    <property type="term" value="C:tRNA-intron endonuclease complex"/>
    <property type="evidence" value="ECO:0007669"/>
    <property type="project" value="TreeGrafter"/>
</dbReference>
<evidence type="ECO:0000256" key="1">
    <source>
        <dbReference type="ARBA" id="ARBA00005736"/>
    </source>
</evidence>
<reference evidence="4 5" key="1">
    <citation type="journal article" date="2011" name="Proc. Natl. Acad. Sci. U.S.A.">
        <title>Comparative genomics of xylose-fermenting fungi for enhanced biofuel production.</title>
        <authorList>
            <person name="Wohlbach D.J."/>
            <person name="Kuo A."/>
            <person name="Sato T.K."/>
            <person name="Potts K.M."/>
            <person name="Salamov A.A."/>
            <person name="LaButti K.M."/>
            <person name="Sun H."/>
            <person name="Clum A."/>
            <person name="Pangilinan J.L."/>
            <person name="Lindquist E.A."/>
            <person name="Lucas S."/>
            <person name="Lapidus A."/>
            <person name="Jin M."/>
            <person name="Gunawan C."/>
            <person name="Balan V."/>
            <person name="Dale B.E."/>
            <person name="Jeffries T.W."/>
            <person name="Zinkel R."/>
            <person name="Barry K.W."/>
            <person name="Grigoriev I.V."/>
            <person name="Gasch A.P."/>
        </authorList>
    </citation>
    <scope>NUCLEOTIDE SEQUENCE [LARGE SCALE GENOMIC DNA]</scope>
    <source>
        <strain evidence="5">ATCC 10573 / BCRC 21748 / CBS 615 / JCM 9827 / NBRC 10315 / NRRL Y-1498 / VKM Y-70</strain>
    </source>
</reference>
<evidence type="ECO:0000313" key="4">
    <source>
        <dbReference type="EMBL" id="EGV66556.1"/>
    </source>
</evidence>
<feature type="domain" description="tRNA-splicing endonuclease subunit Sen54 N-terminal" evidence="3">
    <location>
        <begin position="60"/>
        <end position="129"/>
    </location>
</feature>
<keyword evidence="5" id="KW-1185">Reference proteome</keyword>
<comment type="similarity">
    <text evidence="1">Belongs to the SEN54 family.</text>
</comment>
<keyword evidence="2" id="KW-0819">tRNA processing</keyword>
<organism evidence="5">
    <name type="scientific">Candida tenuis (strain ATCC 10573 / BCRC 21748 / CBS 615 / JCM 9827 / NBRC 10315 / NRRL Y-1498 / VKM Y-70)</name>
    <name type="common">Yeast</name>
    <name type="synonym">Yamadazyma tenuis</name>
    <dbReference type="NCBI Taxonomy" id="590646"/>
    <lineage>
        <taxon>Eukaryota</taxon>
        <taxon>Fungi</taxon>
        <taxon>Dikarya</taxon>
        <taxon>Ascomycota</taxon>
        <taxon>Saccharomycotina</taxon>
        <taxon>Pichiomycetes</taxon>
        <taxon>Debaryomycetaceae</taxon>
        <taxon>Yamadazyma</taxon>
    </lineage>
</organism>